<sequence>MSQKHINNSNNNNNNNISNNSPKNNSNITGKNIQIKHDVAKEKFLEKSKDKFSKYEDADIEDNSNSEDECESTDYTSNSYKYKPTAIESFNDDYMSDVFLTTRSNSPLSQTHKYNLNKDDIDENCKNQEHVQQQQQQQQQHLPHNKLNTNKSYSVCESNYLTCKNTRSSTGGGSPSLLNNRRQSAPVTLGSDNYSKEQIVDQMEKEQERVVLKLIKQIHQLKTENQHLKKELQQQQQPKPSSNVKKNNSVSSTGSRDSTYRVYHSRSLSSASTVYNPRHNSISSANVRDTVITDFESLK</sequence>
<feature type="compositionally biased region" description="Polar residues" evidence="1">
    <location>
        <begin position="266"/>
        <end position="287"/>
    </location>
</feature>
<gene>
    <name evidence="2" type="ORF">HANVADRAFT_54237</name>
</gene>
<protein>
    <submittedName>
        <fullName evidence="2">Uncharacterized protein</fullName>
    </submittedName>
</protein>
<evidence type="ECO:0000313" key="2">
    <source>
        <dbReference type="EMBL" id="OBA24898.1"/>
    </source>
</evidence>
<keyword evidence="3" id="KW-1185">Reference proteome</keyword>
<feature type="compositionally biased region" description="Acidic residues" evidence="1">
    <location>
        <begin position="58"/>
        <end position="72"/>
    </location>
</feature>
<proteinExistence type="predicted"/>
<reference evidence="3" key="1">
    <citation type="journal article" date="2016" name="Proc. Natl. Acad. Sci. U.S.A.">
        <title>Comparative genomics of biotechnologically important yeasts.</title>
        <authorList>
            <person name="Riley R."/>
            <person name="Haridas S."/>
            <person name="Wolfe K.H."/>
            <person name="Lopes M.R."/>
            <person name="Hittinger C.T."/>
            <person name="Goeker M."/>
            <person name="Salamov A.A."/>
            <person name="Wisecaver J.H."/>
            <person name="Long T.M."/>
            <person name="Calvey C.H."/>
            <person name="Aerts A.L."/>
            <person name="Barry K.W."/>
            <person name="Choi C."/>
            <person name="Clum A."/>
            <person name="Coughlan A.Y."/>
            <person name="Deshpande S."/>
            <person name="Douglass A.P."/>
            <person name="Hanson S.J."/>
            <person name="Klenk H.-P."/>
            <person name="LaButti K.M."/>
            <person name="Lapidus A."/>
            <person name="Lindquist E.A."/>
            <person name="Lipzen A.M."/>
            <person name="Meier-Kolthoff J.P."/>
            <person name="Ohm R.A."/>
            <person name="Otillar R.P."/>
            <person name="Pangilinan J.L."/>
            <person name="Peng Y."/>
            <person name="Rokas A."/>
            <person name="Rosa C.A."/>
            <person name="Scheuner C."/>
            <person name="Sibirny A.A."/>
            <person name="Slot J.C."/>
            <person name="Stielow J.B."/>
            <person name="Sun H."/>
            <person name="Kurtzman C.P."/>
            <person name="Blackwell M."/>
            <person name="Grigoriev I.V."/>
            <person name="Jeffries T.W."/>
        </authorList>
    </citation>
    <scope>NUCLEOTIDE SEQUENCE [LARGE SCALE GENOMIC DNA]</scope>
    <source>
        <strain evidence="3">NRRL Y-1626</strain>
    </source>
</reference>
<feature type="region of interest" description="Disordered" evidence="1">
    <location>
        <begin position="227"/>
        <end position="287"/>
    </location>
</feature>
<dbReference type="AlphaFoldDB" id="A0A1B7T858"/>
<feature type="region of interest" description="Disordered" evidence="1">
    <location>
        <begin position="1"/>
        <end position="78"/>
    </location>
</feature>
<dbReference type="EMBL" id="LXPE01000351">
    <property type="protein sequence ID" value="OBA24898.1"/>
    <property type="molecule type" value="Genomic_DNA"/>
</dbReference>
<name>A0A1B7T858_9ASCO</name>
<feature type="region of interest" description="Disordered" evidence="1">
    <location>
        <begin position="127"/>
        <end position="150"/>
    </location>
</feature>
<organism evidence="2 3">
    <name type="scientific">Hanseniaspora valbyensis NRRL Y-1626</name>
    <dbReference type="NCBI Taxonomy" id="766949"/>
    <lineage>
        <taxon>Eukaryota</taxon>
        <taxon>Fungi</taxon>
        <taxon>Dikarya</taxon>
        <taxon>Ascomycota</taxon>
        <taxon>Saccharomycotina</taxon>
        <taxon>Saccharomycetes</taxon>
        <taxon>Saccharomycodales</taxon>
        <taxon>Saccharomycodaceae</taxon>
        <taxon>Hanseniaspora</taxon>
    </lineage>
</organism>
<feature type="compositionally biased region" description="Polar residues" evidence="1">
    <location>
        <begin position="176"/>
        <end position="193"/>
    </location>
</feature>
<dbReference type="OrthoDB" id="3971848at2759"/>
<dbReference type="Proteomes" id="UP000092321">
    <property type="component" value="Unassembled WGS sequence"/>
</dbReference>
<feature type="compositionally biased region" description="Basic and acidic residues" evidence="1">
    <location>
        <begin position="35"/>
        <end position="57"/>
    </location>
</feature>
<comment type="caution">
    <text evidence="2">The sequence shown here is derived from an EMBL/GenBank/DDBJ whole genome shotgun (WGS) entry which is preliminary data.</text>
</comment>
<accession>A0A1B7T858</accession>
<feature type="compositionally biased region" description="Low complexity" evidence="1">
    <location>
        <begin position="1"/>
        <end position="28"/>
    </location>
</feature>
<evidence type="ECO:0000313" key="3">
    <source>
        <dbReference type="Proteomes" id="UP000092321"/>
    </source>
</evidence>
<evidence type="ECO:0000256" key="1">
    <source>
        <dbReference type="SAM" id="MobiDB-lite"/>
    </source>
</evidence>
<feature type="region of interest" description="Disordered" evidence="1">
    <location>
        <begin position="166"/>
        <end position="193"/>
    </location>
</feature>
<feature type="compositionally biased region" description="Low complexity" evidence="1">
    <location>
        <begin position="233"/>
        <end position="252"/>
    </location>
</feature>